<evidence type="ECO:0000313" key="2">
    <source>
        <dbReference type="Proteomes" id="UP000298030"/>
    </source>
</evidence>
<name>A0A4Y7T5B9_COPMI</name>
<organism evidence="1 2">
    <name type="scientific">Coprinellus micaceus</name>
    <name type="common">Glistening ink-cap mushroom</name>
    <name type="synonym">Coprinus micaceus</name>
    <dbReference type="NCBI Taxonomy" id="71717"/>
    <lineage>
        <taxon>Eukaryota</taxon>
        <taxon>Fungi</taxon>
        <taxon>Dikarya</taxon>
        <taxon>Basidiomycota</taxon>
        <taxon>Agaricomycotina</taxon>
        <taxon>Agaricomycetes</taxon>
        <taxon>Agaricomycetidae</taxon>
        <taxon>Agaricales</taxon>
        <taxon>Agaricineae</taxon>
        <taxon>Psathyrellaceae</taxon>
        <taxon>Coprinellus</taxon>
    </lineage>
</organism>
<proteinExistence type="predicted"/>
<reference evidence="1 2" key="1">
    <citation type="journal article" date="2019" name="Nat. Ecol. Evol.">
        <title>Megaphylogeny resolves global patterns of mushroom evolution.</title>
        <authorList>
            <person name="Varga T."/>
            <person name="Krizsan K."/>
            <person name="Foldi C."/>
            <person name="Dima B."/>
            <person name="Sanchez-Garcia M."/>
            <person name="Sanchez-Ramirez S."/>
            <person name="Szollosi G.J."/>
            <person name="Szarkandi J.G."/>
            <person name="Papp V."/>
            <person name="Albert L."/>
            <person name="Andreopoulos W."/>
            <person name="Angelini C."/>
            <person name="Antonin V."/>
            <person name="Barry K.W."/>
            <person name="Bougher N.L."/>
            <person name="Buchanan P."/>
            <person name="Buyck B."/>
            <person name="Bense V."/>
            <person name="Catcheside P."/>
            <person name="Chovatia M."/>
            <person name="Cooper J."/>
            <person name="Damon W."/>
            <person name="Desjardin D."/>
            <person name="Finy P."/>
            <person name="Geml J."/>
            <person name="Haridas S."/>
            <person name="Hughes K."/>
            <person name="Justo A."/>
            <person name="Karasinski D."/>
            <person name="Kautmanova I."/>
            <person name="Kiss B."/>
            <person name="Kocsube S."/>
            <person name="Kotiranta H."/>
            <person name="LaButti K.M."/>
            <person name="Lechner B.E."/>
            <person name="Liimatainen K."/>
            <person name="Lipzen A."/>
            <person name="Lukacs Z."/>
            <person name="Mihaltcheva S."/>
            <person name="Morgado L.N."/>
            <person name="Niskanen T."/>
            <person name="Noordeloos M.E."/>
            <person name="Ohm R.A."/>
            <person name="Ortiz-Santana B."/>
            <person name="Ovrebo C."/>
            <person name="Racz N."/>
            <person name="Riley R."/>
            <person name="Savchenko A."/>
            <person name="Shiryaev A."/>
            <person name="Soop K."/>
            <person name="Spirin V."/>
            <person name="Szebenyi C."/>
            <person name="Tomsovsky M."/>
            <person name="Tulloss R.E."/>
            <person name="Uehling J."/>
            <person name="Grigoriev I.V."/>
            <person name="Vagvolgyi C."/>
            <person name="Papp T."/>
            <person name="Martin F.M."/>
            <person name="Miettinen O."/>
            <person name="Hibbett D.S."/>
            <person name="Nagy L.G."/>
        </authorList>
    </citation>
    <scope>NUCLEOTIDE SEQUENCE [LARGE SCALE GENOMIC DNA]</scope>
    <source>
        <strain evidence="1 2">FP101781</strain>
    </source>
</reference>
<dbReference type="SUPFAM" id="SSF52047">
    <property type="entry name" value="RNI-like"/>
    <property type="match status" value="1"/>
</dbReference>
<dbReference type="STRING" id="71717.A0A4Y7T5B9"/>
<dbReference type="OrthoDB" id="3115015at2759"/>
<protein>
    <recommendedName>
        <fullName evidence="3">F-box domain-containing protein</fullName>
    </recommendedName>
</protein>
<accession>A0A4Y7T5B9</accession>
<dbReference type="Proteomes" id="UP000298030">
    <property type="component" value="Unassembled WGS sequence"/>
</dbReference>
<comment type="caution">
    <text evidence="1">The sequence shown here is derived from an EMBL/GenBank/DDBJ whole genome shotgun (WGS) entry which is preliminary data.</text>
</comment>
<gene>
    <name evidence="1" type="ORF">FA13DRAFT_1815437</name>
</gene>
<keyword evidence="2" id="KW-1185">Reference proteome</keyword>
<evidence type="ECO:0008006" key="3">
    <source>
        <dbReference type="Google" id="ProtNLM"/>
    </source>
</evidence>
<dbReference type="AlphaFoldDB" id="A0A4Y7T5B9"/>
<sequence>MVTVHATAWAPTCSLLMPSVPMGSCRTDPHSPPNVAATLLQFLTVKRTIMESEASQQDIDARITLLQRRRNALSPAGRVPVEVLSEILLLSTRTPDVPNQFKQRTENYIPTLCHVSHFWRSVALGCPRLWVEVDLNATTEARRVEFAFEQAQPMPVSLHVDLEGSGGSPSSHSTRGQSITGLDTAARLIWETKLSSLNFRGSMESLQGLILVLPNGPSLRAVRIILSGEPDRDWRWEGPNLSRHIVLQGNVPQLRSLVLTRCTISPMSPLIHSASSLTDADLMIPQSSNITELTDALRKIPRIEALTLRFVHPLQRGSPNEASVSAVPMPSITSLILIGPALTTTMLLSFLRMPVLLLNIQLHCVVAQGEAREGLLDIGGRIFGAVGQARSLKNGRSPDDTPSFSPHDFGVGIQSSGGRYFVGFSKVVKGEAIQSTLITTLTLSFMEQETLRVVRCEDWLPLAAMPDPEHSQVQGFWSVAELGVLQTGDAFQYPDAFWGRVSACPALVTVRIAAKDVLKLLPYIAGKPDHKSSSFSQDEDRMLWGEDADTPQASECAFPFPSLRRVEVQGPNLGQHPPCAGTHASCNSVLEPFVQALEERRKSAMLYPRGGEVKTLDSLTFLNCDSAPSKALVGTLSTLVHRFVWTRRKPAAPIAIRAQPKPRLVVRPVPGRSIMDEQILIL</sequence>
<dbReference type="EMBL" id="QPFP01000028">
    <property type="protein sequence ID" value="TEB29325.1"/>
    <property type="molecule type" value="Genomic_DNA"/>
</dbReference>
<evidence type="ECO:0000313" key="1">
    <source>
        <dbReference type="EMBL" id="TEB29325.1"/>
    </source>
</evidence>